<organism evidence="15 16">
    <name type="scientific">Blepharisma stoltei</name>
    <dbReference type="NCBI Taxonomy" id="1481888"/>
    <lineage>
        <taxon>Eukaryota</taxon>
        <taxon>Sar</taxon>
        <taxon>Alveolata</taxon>
        <taxon>Ciliophora</taxon>
        <taxon>Postciliodesmatophora</taxon>
        <taxon>Heterotrichea</taxon>
        <taxon>Heterotrichida</taxon>
        <taxon>Blepharismidae</taxon>
        <taxon>Blepharisma</taxon>
    </lineage>
</organism>
<evidence type="ECO:0000256" key="1">
    <source>
        <dbReference type="ARBA" id="ARBA00001182"/>
    </source>
</evidence>
<evidence type="ECO:0000256" key="9">
    <source>
        <dbReference type="ARBA" id="ARBA00023235"/>
    </source>
</evidence>
<evidence type="ECO:0000256" key="2">
    <source>
        <dbReference type="ARBA" id="ARBA00004319"/>
    </source>
</evidence>
<proteinExistence type="inferred from homology"/>
<feature type="signal peptide" evidence="13">
    <location>
        <begin position="1"/>
        <end position="17"/>
    </location>
</feature>
<dbReference type="CDD" id="cd02981">
    <property type="entry name" value="PDI_b_family"/>
    <property type="match status" value="1"/>
</dbReference>
<evidence type="ECO:0000256" key="4">
    <source>
        <dbReference type="ARBA" id="ARBA00012723"/>
    </source>
</evidence>
<comment type="caution">
    <text evidence="15">The sequence shown here is derived from an EMBL/GenBank/DDBJ whole genome shotgun (WGS) entry which is preliminary data.</text>
</comment>
<dbReference type="EMBL" id="CAJZBQ010000046">
    <property type="protein sequence ID" value="CAG9328624.1"/>
    <property type="molecule type" value="Genomic_DNA"/>
</dbReference>
<feature type="domain" description="Thioredoxin" evidence="14">
    <location>
        <begin position="13"/>
        <end position="130"/>
    </location>
</feature>
<comment type="similarity">
    <text evidence="3 12">Belongs to the protein disulfide isomerase family.</text>
</comment>
<evidence type="ECO:0000256" key="7">
    <source>
        <dbReference type="ARBA" id="ARBA00022824"/>
    </source>
</evidence>
<dbReference type="CDD" id="cd02961">
    <property type="entry name" value="PDI_a_family"/>
    <property type="match status" value="1"/>
</dbReference>
<evidence type="ECO:0000313" key="15">
    <source>
        <dbReference type="EMBL" id="CAG9328624.1"/>
    </source>
</evidence>
<keyword evidence="7" id="KW-0256">Endoplasmic reticulum</keyword>
<dbReference type="GO" id="GO:0003756">
    <property type="term" value="F:protein disulfide isomerase activity"/>
    <property type="evidence" value="ECO:0007669"/>
    <property type="project" value="UniProtKB-EC"/>
</dbReference>
<dbReference type="GO" id="GO:0006457">
    <property type="term" value="P:protein folding"/>
    <property type="evidence" value="ECO:0007669"/>
    <property type="project" value="TreeGrafter"/>
</dbReference>
<evidence type="ECO:0000259" key="14">
    <source>
        <dbReference type="PROSITE" id="PS51352"/>
    </source>
</evidence>
<dbReference type="Pfam" id="PF00085">
    <property type="entry name" value="Thioredoxin"/>
    <property type="match status" value="2"/>
</dbReference>
<feature type="disulfide bond" description="Redox-active" evidence="11">
    <location>
        <begin position="52"/>
        <end position="55"/>
    </location>
</feature>
<evidence type="ECO:0000256" key="8">
    <source>
        <dbReference type="ARBA" id="ARBA00023157"/>
    </source>
</evidence>
<evidence type="ECO:0000313" key="16">
    <source>
        <dbReference type="Proteomes" id="UP001162131"/>
    </source>
</evidence>
<dbReference type="AlphaFoldDB" id="A0AAU9JUM5"/>
<dbReference type="InterPro" id="IPR005792">
    <property type="entry name" value="Prot_disulphide_isomerase"/>
</dbReference>
<feature type="domain" description="Thioredoxin" evidence="14">
    <location>
        <begin position="321"/>
        <end position="459"/>
    </location>
</feature>
<evidence type="ECO:0000256" key="11">
    <source>
        <dbReference type="PIRSR" id="PIRSR605792-51"/>
    </source>
</evidence>
<dbReference type="PRINTS" id="PR00421">
    <property type="entry name" value="THIOREDOXIN"/>
</dbReference>
<keyword evidence="9 13" id="KW-0413">Isomerase</keyword>
<evidence type="ECO:0000256" key="12">
    <source>
        <dbReference type="RuleBase" id="RU004208"/>
    </source>
</evidence>
<dbReference type="PROSITE" id="PS00194">
    <property type="entry name" value="THIOREDOXIN_1"/>
    <property type="match status" value="2"/>
</dbReference>
<dbReference type="Gene3D" id="3.40.30.10">
    <property type="entry name" value="Glutaredoxin"/>
    <property type="match status" value="4"/>
</dbReference>
<comment type="catalytic activity">
    <reaction evidence="1 13">
        <text>Catalyzes the rearrangement of -S-S- bonds in proteins.</text>
        <dbReference type="EC" id="5.3.4.1"/>
    </reaction>
</comment>
<accession>A0AAU9JUM5</accession>
<feature type="chain" id="PRO_5043095175" description="Protein disulfide-isomerase" evidence="13">
    <location>
        <begin position="18"/>
        <end position="467"/>
    </location>
</feature>
<comment type="subcellular location">
    <subcellularLocation>
        <location evidence="2">Endoplasmic reticulum lumen</location>
    </subcellularLocation>
</comment>
<keyword evidence="8 11" id="KW-1015">Disulfide bond</keyword>
<dbReference type="InterPro" id="IPR017937">
    <property type="entry name" value="Thioredoxin_CS"/>
</dbReference>
<dbReference type="PROSITE" id="PS51352">
    <property type="entry name" value="THIOREDOXIN_2"/>
    <property type="match status" value="2"/>
</dbReference>
<keyword evidence="16" id="KW-1185">Reference proteome</keyword>
<dbReference type="InterPro" id="IPR005788">
    <property type="entry name" value="PDI_thioredoxin-like_dom"/>
</dbReference>
<keyword evidence="6" id="KW-0677">Repeat</keyword>
<dbReference type="PANTHER" id="PTHR18929:SF240">
    <property type="entry name" value="PROTEIN DISULFIDE-ISOMERASE"/>
    <property type="match status" value="1"/>
</dbReference>
<dbReference type="NCBIfam" id="TIGR01126">
    <property type="entry name" value="pdi_dom"/>
    <property type="match status" value="1"/>
</dbReference>
<reference evidence="15" key="1">
    <citation type="submission" date="2021-09" db="EMBL/GenBank/DDBJ databases">
        <authorList>
            <consortium name="AG Swart"/>
            <person name="Singh M."/>
            <person name="Singh A."/>
            <person name="Seah K."/>
            <person name="Emmerich C."/>
        </authorList>
    </citation>
    <scope>NUCLEOTIDE SEQUENCE</scope>
    <source>
        <strain evidence="15">ATCC30299</strain>
    </source>
</reference>
<dbReference type="FunFam" id="3.40.30.10:FF:000023">
    <property type="entry name" value="Protein disulfide-isomerase"/>
    <property type="match status" value="1"/>
</dbReference>
<dbReference type="InterPro" id="IPR036249">
    <property type="entry name" value="Thioredoxin-like_sf"/>
</dbReference>
<protein>
    <recommendedName>
        <fullName evidence="4 13">Protein disulfide-isomerase</fullName>
        <ecNumber evidence="4 13">5.3.4.1</ecNumber>
    </recommendedName>
</protein>
<gene>
    <name evidence="15" type="ORF">BSTOLATCC_MIC46620</name>
</gene>
<evidence type="ECO:0000256" key="10">
    <source>
        <dbReference type="ARBA" id="ARBA00023284"/>
    </source>
</evidence>
<dbReference type="PANTHER" id="PTHR18929">
    <property type="entry name" value="PROTEIN DISULFIDE ISOMERASE"/>
    <property type="match status" value="1"/>
</dbReference>
<name>A0AAU9JUM5_9CILI</name>
<keyword evidence="5 13" id="KW-0732">Signal</keyword>
<evidence type="ECO:0000256" key="13">
    <source>
        <dbReference type="RuleBase" id="RU361130"/>
    </source>
</evidence>
<dbReference type="SUPFAM" id="SSF52833">
    <property type="entry name" value="Thioredoxin-like"/>
    <property type="match status" value="4"/>
</dbReference>
<evidence type="ECO:0000256" key="3">
    <source>
        <dbReference type="ARBA" id="ARBA00006347"/>
    </source>
</evidence>
<dbReference type="GO" id="GO:0005788">
    <property type="term" value="C:endoplasmic reticulum lumen"/>
    <property type="evidence" value="ECO:0007669"/>
    <property type="project" value="UniProtKB-SubCell"/>
</dbReference>
<dbReference type="GO" id="GO:0034976">
    <property type="term" value="P:response to endoplasmic reticulum stress"/>
    <property type="evidence" value="ECO:0007669"/>
    <property type="project" value="TreeGrafter"/>
</dbReference>
<dbReference type="Proteomes" id="UP001162131">
    <property type="component" value="Unassembled WGS sequence"/>
</dbReference>
<keyword evidence="10 11" id="KW-0676">Redox-active center</keyword>
<evidence type="ECO:0000256" key="6">
    <source>
        <dbReference type="ARBA" id="ARBA00022737"/>
    </source>
</evidence>
<dbReference type="InterPro" id="IPR013766">
    <property type="entry name" value="Thioredoxin_domain"/>
</dbReference>
<dbReference type="NCBIfam" id="TIGR01130">
    <property type="entry name" value="ER_PDI_fam"/>
    <property type="match status" value="1"/>
</dbReference>
<feature type="disulfide bond" description="Redox-active" evidence="11">
    <location>
        <begin position="383"/>
        <end position="386"/>
    </location>
</feature>
<dbReference type="CDD" id="cd02995">
    <property type="entry name" value="PDI_a_PDI_a'_C"/>
    <property type="match status" value="1"/>
</dbReference>
<dbReference type="Pfam" id="PF13848">
    <property type="entry name" value="Thioredoxin_6"/>
    <property type="match status" value="1"/>
</dbReference>
<evidence type="ECO:0000256" key="5">
    <source>
        <dbReference type="ARBA" id="ARBA00022729"/>
    </source>
</evidence>
<dbReference type="EC" id="5.3.4.1" evidence="4 13"/>
<sequence length="467" mass="53011">MGPKAILGFLLISLISAQIPEEDGVWVLSDINFNEALEKQPDLLVDFYAPWCGHCKQLAPEYARAAQALKERNPPIRIAKIDATQNPKLSQQFDINSYPTIKYFINKKPIDYNGERTKDSIISWVLTKSGSNIKIISSLSSLQTEIEKTKSAAVIFTQKSSGELKLFNEASKYFEGLPFIQSTDSSSAAFYNVKENDVVLFKKYDDRQVVFDWSSNGDLIEWIKSAKRPWVWRFDEETAEHLFKYSNPGLILFKSDSDSSLMSMFEKLGKELKSEILFIYADITRQENKRLGEYIGVAPRDMPCIYIIENNGNKKNKLDTYINEDSIRNFITNWKEGRLGIRSQPVAASPSGSKVKILTESNFDSIVNDSSKNVLVDFYAPWCGHCKALEPEIEVLASKITDDSIIIAKLDHTANNIRGHPISAYPTIKYFPAKDKKPLDYEGDRVWEALLQFVTDNASFKSPRTDL</sequence>